<feature type="domain" description="F5/8 type C" evidence="1">
    <location>
        <begin position="23"/>
        <end position="122"/>
    </location>
</feature>
<dbReference type="InterPro" id="IPR008979">
    <property type="entry name" value="Galactose-bd-like_sf"/>
</dbReference>
<keyword evidence="3" id="KW-1185">Reference proteome</keyword>
<comment type="caution">
    <text evidence="2">The sequence shown here is derived from an EMBL/GenBank/DDBJ whole genome shotgun (WGS) entry which is preliminary data.</text>
</comment>
<accession>A0A937D625</accession>
<dbReference type="RefSeq" id="WP_201683590.1">
    <property type="nucleotide sequence ID" value="NZ_JAEQNA010000002.1"/>
</dbReference>
<evidence type="ECO:0000259" key="1">
    <source>
        <dbReference type="PROSITE" id="PS50022"/>
    </source>
</evidence>
<dbReference type="EMBL" id="JAEQNA010000002">
    <property type="protein sequence ID" value="MBL0420518.1"/>
    <property type="molecule type" value="Genomic_DNA"/>
</dbReference>
<evidence type="ECO:0000313" key="3">
    <source>
        <dbReference type="Proteomes" id="UP000613011"/>
    </source>
</evidence>
<evidence type="ECO:0000313" key="2">
    <source>
        <dbReference type="EMBL" id="MBL0420518.1"/>
    </source>
</evidence>
<dbReference type="SUPFAM" id="SSF49785">
    <property type="entry name" value="Galactose-binding domain-like"/>
    <property type="match status" value="2"/>
</dbReference>
<dbReference type="Gene3D" id="2.60.120.260">
    <property type="entry name" value="Galactose-binding domain-like"/>
    <property type="match status" value="2"/>
</dbReference>
<dbReference type="InterPro" id="IPR000421">
    <property type="entry name" value="FA58C"/>
</dbReference>
<protein>
    <submittedName>
        <fullName evidence="2">Discoidin domain-containing protein</fullName>
    </submittedName>
</protein>
<sequence>MAAHRYWRVYVTANNSNGSTGYAGFLELELRASIGGADECTGGTASASGVDGINAAANAFDNNTSTRWYSSGTLPSWIKYDFGAGNAKDIVEFAGKSPGVAQYTPRDFELQYSDDNSSWTPLITVKGETNWRGTGTFTVWNADTRHDSGADGQLWRINMTAQQGGASTFSLMEVQMRASSGGADECSGGYAFASSMNNTSTMGAFAAFDDNASTGWQAYSTGEVPSWLAYKFASAKSIVEVVMTAPGGGNQVWAPADFTVDRWNGSSWETQYTASGLTWTVSETKTFTWGVAAPARRPVVFVCT</sequence>
<dbReference type="PROSITE" id="PS50022">
    <property type="entry name" value="FA58C_3"/>
    <property type="match status" value="2"/>
</dbReference>
<name>A0A937D625_9BURK</name>
<gene>
    <name evidence="2" type="ORF">JI739_09210</name>
</gene>
<reference evidence="2" key="1">
    <citation type="submission" date="2021-01" db="EMBL/GenBank/DDBJ databases">
        <title>Ramlibacter sp. strain AW1 16S ribosomal RNA gene Genome sequencing and assembly.</title>
        <authorList>
            <person name="Kang M."/>
        </authorList>
    </citation>
    <scope>NUCLEOTIDE SEQUENCE</scope>
    <source>
        <strain evidence="2">AW1</strain>
    </source>
</reference>
<organism evidence="2 3">
    <name type="scientific">Ramlibacter aurantiacus</name>
    <dbReference type="NCBI Taxonomy" id="2801330"/>
    <lineage>
        <taxon>Bacteria</taxon>
        <taxon>Pseudomonadati</taxon>
        <taxon>Pseudomonadota</taxon>
        <taxon>Betaproteobacteria</taxon>
        <taxon>Burkholderiales</taxon>
        <taxon>Comamonadaceae</taxon>
        <taxon>Ramlibacter</taxon>
    </lineage>
</organism>
<dbReference type="Proteomes" id="UP000613011">
    <property type="component" value="Unassembled WGS sequence"/>
</dbReference>
<dbReference type="Pfam" id="PF00754">
    <property type="entry name" value="F5_F8_type_C"/>
    <property type="match status" value="1"/>
</dbReference>
<proteinExistence type="predicted"/>
<feature type="domain" description="F5/8 type C" evidence="1">
    <location>
        <begin position="171"/>
        <end position="280"/>
    </location>
</feature>
<dbReference type="AlphaFoldDB" id="A0A937D625"/>